<evidence type="ECO:0000313" key="6">
    <source>
        <dbReference type="Proteomes" id="UP000596660"/>
    </source>
</evidence>
<dbReference type="InterPro" id="IPR021139">
    <property type="entry name" value="NYN"/>
</dbReference>
<feature type="region of interest" description="Disordered" evidence="1">
    <location>
        <begin position="358"/>
        <end position="464"/>
    </location>
</feature>
<dbReference type="GO" id="GO:0010468">
    <property type="term" value="P:regulation of gene expression"/>
    <property type="evidence" value="ECO:0007669"/>
    <property type="project" value="InterPro"/>
</dbReference>
<dbReference type="Pfam" id="PF14418">
    <property type="entry name" value="OHA"/>
    <property type="match status" value="1"/>
</dbReference>
<feature type="region of interest" description="Disordered" evidence="1">
    <location>
        <begin position="325"/>
        <end position="345"/>
    </location>
</feature>
<dbReference type="Gene3D" id="3.40.50.1010">
    <property type="entry name" value="5'-nuclease"/>
    <property type="match status" value="1"/>
</dbReference>
<dbReference type="CDD" id="cd10910">
    <property type="entry name" value="PIN_limkain_b1_N_like"/>
    <property type="match status" value="1"/>
</dbReference>
<feature type="region of interest" description="Disordered" evidence="1">
    <location>
        <begin position="229"/>
        <end position="261"/>
    </location>
</feature>
<feature type="compositionally biased region" description="Polar residues" evidence="1">
    <location>
        <begin position="413"/>
        <end position="440"/>
    </location>
</feature>
<reference evidence="5" key="2">
    <citation type="submission" date="2021-03" db="UniProtKB">
        <authorList>
            <consortium name="EnsemblPlants"/>
        </authorList>
    </citation>
    <scope>IDENTIFICATION</scope>
</reference>
<dbReference type="OrthoDB" id="549353at2759"/>
<feature type="domain" description="NYN" evidence="2">
    <location>
        <begin position="23"/>
        <end position="159"/>
    </location>
</feature>
<feature type="compositionally biased region" description="Polar residues" evidence="1">
    <location>
        <begin position="332"/>
        <end position="344"/>
    </location>
</feature>
<dbReference type="Pfam" id="PF24620">
    <property type="entry name" value="DUF7625"/>
    <property type="match status" value="1"/>
</dbReference>
<dbReference type="PANTHER" id="PTHR14379">
    <property type="entry name" value="LIMKAIN B LKAP"/>
    <property type="match status" value="1"/>
</dbReference>
<dbReference type="GO" id="GO:0005777">
    <property type="term" value="C:peroxisome"/>
    <property type="evidence" value="ECO:0007669"/>
    <property type="project" value="InterPro"/>
</dbReference>
<dbReference type="InterPro" id="IPR025677">
    <property type="entry name" value="OST-HTH-assoc_dom"/>
</dbReference>
<dbReference type="RefSeq" id="XP_021769927.1">
    <property type="nucleotide sequence ID" value="XM_021914235.1"/>
</dbReference>
<dbReference type="Proteomes" id="UP000596660">
    <property type="component" value="Unplaced"/>
</dbReference>
<dbReference type="GO" id="GO:0004540">
    <property type="term" value="F:RNA nuclease activity"/>
    <property type="evidence" value="ECO:0007669"/>
    <property type="project" value="InterPro"/>
</dbReference>
<proteinExistence type="predicted"/>
<evidence type="ECO:0000259" key="3">
    <source>
        <dbReference type="Pfam" id="PF14418"/>
    </source>
</evidence>
<feature type="compositionally biased region" description="Low complexity" evidence="1">
    <location>
        <begin position="184"/>
        <end position="197"/>
    </location>
</feature>
<name>A0A803LEU5_CHEQI</name>
<organism evidence="5 6">
    <name type="scientific">Chenopodium quinoa</name>
    <name type="common">Quinoa</name>
    <dbReference type="NCBI Taxonomy" id="63459"/>
    <lineage>
        <taxon>Eukaryota</taxon>
        <taxon>Viridiplantae</taxon>
        <taxon>Streptophyta</taxon>
        <taxon>Embryophyta</taxon>
        <taxon>Tracheophyta</taxon>
        <taxon>Spermatophyta</taxon>
        <taxon>Magnoliopsida</taxon>
        <taxon>eudicotyledons</taxon>
        <taxon>Gunneridae</taxon>
        <taxon>Pentapetalae</taxon>
        <taxon>Caryophyllales</taxon>
        <taxon>Chenopodiaceae</taxon>
        <taxon>Chenopodioideae</taxon>
        <taxon>Atripliceae</taxon>
        <taxon>Chenopodium</taxon>
    </lineage>
</organism>
<feature type="compositionally biased region" description="Low complexity" evidence="1">
    <location>
        <begin position="441"/>
        <end position="457"/>
    </location>
</feature>
<protein>
    <recommendedName>
        <fullName evidence="7">NYN domain-containing protein</fullName>
    </recommendedName>
</protein>
<evidence type="ECO:0000256" key="1">
    <source>
        <dbReference type="SAM" id="MobiDB-lite"/>
    </source>
</evidence>
<dbReference type="OMA" id="CENPLGG"/>
<keyword evidence="6" id="KW-1185">Reference proteome</keyword>
<feature type="domain" description="DUF7625" evidence="4">
    <location>
        <begin position="459"/>
        <end position="550"/>
    </location>
</feature>
<evidence type="ECO:0000313" key="5">
    <source>
        <dbReference type="EnsemblPlants" id="AUR62011701-RA:cds"/>
    </source>
</evidence>
<dbReference type="GeneID" id="110734185"/>
<feature type="compositionally biased region" description="Polar residues" evidence="1">
    <location>
        <begin position="242"/>
        <end position="252"/>
    </location>
</feature>
<sequence length="643" mass="69890">MGGEEGADQLMNNRADSDYRKAKTSVWWDIENCQVPKGCDPHSIAQNITSALIKLDYGGSVSISAYGDTNRIPSSIQHALSSTGISLNHVPAGVKDASDKKILVDMLFWAVDNPAPANYLLISGDRDFANALHQLRMRRYNILLAQPFKASAALVAAAKSVWLWTSLVDGGPPRTGNDSPPPNNGNYDSTNNNNYFNPQMPDNHLIPEPVHLHAKHPIATSKFDNCGRIGAGDTKSKPTYVRKTSNQSSLQKAPSMPSGVLESKKVDYPCQLEHTEAPTVRKAPHEFFGANKHFASAGQFASGGFPSNLESSARSKSDFISNQRVQYPYPSRPSSAPIHSNSAAGNAYPPAASNFYTHPSMSRSEGPPISSAPFTSAPDIGKLSISEHPNYARNPSSFPQQARGEIKHKSHRYSSSVNRNPPNKGPNMNANHSSHRNGQLSVPPSTSSASPTANVVSGTASPPSEYEQGLAGVILLALDSLRKENIAPTEENITDCIRFGDNSKHHNTDVRKALDCAIKQNMVDKLQLGQVQLYVIKSQVVWNCINPMSGYLNDYSKETWDKVREFLISTKGRSAIIASVCRYEAALVLKNSCLQDLSLGNVLQILNMLITKKQWIKHSTPGWQPITISLTQGDGVTTNEAGP</sequence>
<dbReference type="KEGG" id="cqi:110734185"/>
<dbReference type="EnsemblPlants" id="AUR62011701-RA">
    <property type="protein sequence ID" value="AUR62011701-RA:cds"/>
    <property type="gene ID" value="AUR62011701"/>
</dbReference>
<feature type="domain" description="OST-HTH associated" evidence="3">
    <location>
        <begin position="579"/>
        <end position="634"/>
    </location>
</feature>
<dbReference type="PANTHER" id="PTHR14379:SF7">
    <property type="entry name" value="ENDONUCLEASE OR GLYCOSYL HYDROLASE-RELATED"/>
    <property type="match status" value="1"/>
</dbReference>
<feature type="region of interest" description="Disordered" evidence="1">
    <location>
        <begin position="170"/>
        <end position="197"/>
    </location>
</feature>
<dbReference type="InterPro" id="IPR056042">
    <property type="entry name" value="DUF7625"/>
</dbReference>
<evidence type="ECO:0008006" key="7">
    <source>
        <dbReference type="Google" id="ProtNLM"/>
    </source>
</evidence>
<dbReference type="Pfam" id="PF01936">
    <property type="entry name" value="NYN"/>
    <property type="match status" value="1"/>
</dbReference>
<dbReference type="AlphaFoldDB" id="A0A803LEU5"/>
<reference evidence="5" key="1">
    <citation type="journal article" date="2017" name="Nature">
        <title>The genome of Chenopodium quinoa.</title>
        <authorList>
            <person name="Jarvis D.E."/>
            <person name="Ho Y.S."/>
            <person name="Lightfoot D.J."/>
            <person name="Schmoeckel S.M."/>
            <person name="Li B."/>
            <person name="Borm T.J.A."/>
            <person name="Ohyanagi H."/>
            <person name="Mineta K."/>
            <person name="Michell C.T."/>
            <person name="Saber N."/>
            <person name="Kharbatia N.M."/>
            <person name="Rupper R.R."/>
            <person name="Sharp A.R."/>
            <person name="Dally N."/>
            <person name="Boughton B.A."/>
            <person name="Woo Y.H."/>
            <person name="Gao G."/>
            <person name="Schijlen E.G.W.M."/>
            <person name="Guo X."/>
            <person name="Momin A.A."/>
            <person name="Negrao S."/>
            <person name="Al-Babili S."/>
            <person name="Gehring C."/>
            <person name="Roessner U."/>
            <person name="Jung C."/>
            <person name="Murphy K."/>
            <person name="Arold S.T."/>
            <person name="Gojobori T."/>
            <person name="van der Linden C.G."/>
            <person name="van Loo E.N."/>
            <person name="Jellen E.N."/>
            <person name="Maughan P.J."/>
            <person name="Tester M."/>
        </authorList>
    </citation>
    <scope>NUCLEOTIDE SEQUENCE [LARGE SCALE GENOMIC DNA]</scope>
    <source>
        <strain evidence="5">cv. PI 614886</strain>
    </source>
</reference>
<evidence type="ECO:0000259" key="2">
    <source>
        <dbReference type="Pfam" id="PF01936"/>
    </source>
</evidence>
<gene>
    <name evidence="5" type="primary">LOC110734185</name>
</gene>
<accession>A0A803LEU5</accession>
<dbReference type="InterPro" id="IPR024768">
    <property type="entry name" value="Marf1"/>
</dbReference>
<evidence type="ECO:0000259" key="4">
    <source>
        <dbReference type="Pfam" id="PF24620"/>
    </source>
</evidence>
<dbReference type="Gramene" id="AUR62011701-RA">
    <property type="protein sequence ID" value="AUR62011701-RA:cds"/>
    <property type="gene ID" value="AUR62011701"/>
</dbReference>